<dbReference type="AlphaFoldDB" id="G2YY54"/>
<accession>G2YY54</accession>
<dbReference type="HOGENOM" id="CLU_2527207_0_0_1"/>
<gene>
    <name evidence="1" type="ORF">BofuT4_uP143600.1</name>
</gene>
<sequence length="84" mass="9427">MNEIQAVNTKKYSTVHIQILILILMRASFPRSIDPGTFLAHSLLIDRAIPDIREVAAAVALDNVQSNSVRRCQRLVCLGAREQR</sequence>
<dbReference type="EMBL" id="FQ790361">
    <property type="protein sequence ID" value="CCD56552.1"/>
    <property type="molecule type" value="Genomic_DNA"/>
</dbReference>
<protein>
    <submittedName>
        <fullName evidence="1">Uncharacterized protein</fullName>
    </submittedName>
</protein>
<proteinExistence type="predicted"/>
<reference evidence="2" key="1">
    <citation type="journal article" date="2011" name="PLoS Genet.">
        <title>Genomic analysis of the necrotrophic fungal pathogens Sclerotinia sclerotiorum and Botrytis cinerea.</title>
        <authorList>
            <person name="Amselem J."/>
            <person name="Cuomo C.A."/>
            <person name="van Kan J.A."/>
            <person name="Viaud M."/>
            <person name="Benito E.P."/>
            <person name="Couloux A."/>
            <person name="Coutinho P.M."/>
            <person name="de Vries R.P."/>
            <person name="Dyer P.S."/>
            <person name="Fillinger S."/>
            <person name="Fournier E."/>
            <person name="Gout L."/>
            <person name="Hahn M."/>
            <person name="Kohn L."/>
            <person name="Lapalu N."/>
            <person name="Plummer K.M."/>
            <person name="Pradier J.M."/>
            <person name="Quevillon E."/>
            <person name="Sharon A."/>
            <person name="Simon A."/>
            <person name="ten Have A."/>
            <person name="Tudzynski B."/>
            <person name="Tudzynski P."/>
            <person name="Wincker P."/>
            <person name="Andrew M."/>
            <person name="Anthouard V."/>
            <person name="Beever R.E."/>
            <person name="Beffa R."/>
            <person name="Benoit I."/>
            <person name="Bouzid O."/>
            <person name="Brault B."/>
            <person name="Chen Z."/>
            <person name="Choquer M."/>
            <person name="Collemare J."/>
            <person name="Cotton P."/>
            <person name="Danchin E.G."/>
            <person name="Da Silva C."/>
            <person name="Gautier A."/>
            <person name="Giraud C."/>
            <person name="Giraud T."/>
            <person name="Gonzalez C."/>
            <person name="Grossetete S."/>
            <person name="Guldener U."/>
            <person name="Henrissat B."/>
            <person name="Howlett B.J."/>
            <person name="Kodira C."/>
            <person name="Kretschmer M."/>
            <person name="Lappartient A."/>
            <person name="Leroch M."/>
            <person name="Levis C."/>
            <person name="Mauceli E."/>
            <person name="Neuveglise C."/>
            <person name="Oeser B."/>
            <person name="Pearson M."/>
            <person name="Poulain J."/>
            <person name="Poussereau N."/>
            <person name="Quesneville H."/>
            <person name="Rascle C."/>
            <person name="Schumacher J."/>
            <person name="Segurens B."/>
            <person name="Sexton A."/>
            <person name="Silva E."/>
            <person name="Sirven C."/>
            <person name="Soanes D.M."/>
            <person name="Talbot N.J."/>
            <person name="Templeton M."/>
            <person name="Yandava C."/>
            <person name="Yarden O."/>
            <person name="Zeng Q."/>
            <person name="Rollins J.A."/>
            <person name="Lebrun M.H."/>
            <person name="Dickman M."/>
        </authorList>
    </citation>
    <scope>NUCLEOTIDE SEQUENCE [LARGE SCALE GENOMIC DNA]</scope>
    <source>
        <strain evidence="2">T4</strain>
    </source>
</reference>
<name>G2YY54_BOTF4</name>
<evidence type="ECO:0000313" key="2">
    <source>
        <dbReference type="Proteomes" id="UP000008177"/>
    </source>
</evidence>
<dbReference type="Proteomes" id="UP000008177">
    <property type="component" value="Unplaced contigs"/>
</dbReference>
<organism evidence="1 2">
    <name type="scientific">Botryotinia fuckeliana (strain T4)</name>
    <name type="common">Noble rot fungus</name>
    <name type="synonym">Botrytis cinerea</name>
    <dbReference type="NCBI Taxonomy" id="999810"/>
    <lineage>
        <taxon>Eukaryota</taxon>
        <taxon>Fungi</taxon>
        <taxon>Dikarya</taxon>
        <taxon>Ascomycota</taxon>
        <taxon>Pezizomycotina</taxon>
        <taxon>Leotiomycetes</taxon>
        <taxon>Helotiales</taxon>
        <taxon>Sclerotiniaceae</taxon>
        <taxon>Botrytis</taxon>
    </lineage>
</organism>
<dbReference type="InParanoid" id="G2YY54"/>
<evidence type="ECO:0000313" key="1">
    <source>
        <dbReference type="EMBL" id="CCD56552.1"/>
    </source>
</evidence>